<evidence type="ECO:0000256" key="6">
    <source>
        <dbReference type="SAM" id="Coils"/>
    </source>
</evidence>
<keyword evidence="5" id="KW-0418">Kinase</keyword>
<dbReference type="InterPro" id="IPR005467">
    <property type="entry name" value="His_kinase_dom"/>
</dbReference>
<evidence type="ECO:0000259" key="9">
    <source>
        <dbReference type="PROSITE" id="PS50113"/>
    </source>
</evidence>
<feature type="coiled-coil region" evidence="6">
    <location>
        <begin position="180"/>
        <end position="214"/>
    </location>
</feature>
<dbReference type="SMART" id="SM00086">
    <property type="entry name" value="PAC"/>
    <property type="match status" value="3"/>
</dbReference>
<keyword evidence="11" id="KW-1185">Reference proteome</keyword>
<dbReference type="Pfam" id="PF08447">
    <property type="entry name" value="PAS_3"/>
    <property type="match status" value="3"/>
</dbReference>
<dbReference type="SUPFAM" id="SSF47384">
    <property type="entry name" value="Homodimeric domain of signal transducing histidine kinase"/>
    <property type="match status" value="1"/>
</dbReference>
<evidence type="ECO:0000256" key="3">
    <source>
        <dbReference type="ARBA" id="ARBA00022553"/>
    </source>
</evidence>
<evidence type="ECO:0000313" key="10">
    <source>
        <dbReference type="EMBL" id="QNP43169.1"/>
    </source>
</evidence>
<comment type="catalytic activity">
    <reaction evidence="1">
        <text>ATP + protein L-histidine = ADP + protein N-phospho-L-histidine.</text>
        <dbReference type="EC" id="2.7.13.3"/>
    </reaction>
</comment>
<dbReference type="EMBL" id="CP060780">
    <property type="protein sequence ID" value="QNP43169.1"/>
    <property type="molecule type" value="Genomic_DNA"/>
</dbReference>
<dbReference type="PROSITE" id="PS50109">
    <property type="entry name" value="HIS_KIN"/>
    <property type="match status" value="1"/>
</dbReference>
<evidence type="ECO:0000259" key="8">
    <source>
        <dbReference type="PROSITE" id="PS50112"/>
    </source>
</evidence>
<evidence type="ECO:0000256" key="4">
    <source>
        <dbReference type="ARBA" id="ARBA00022679"/>
    </source>
</evidence>
<evidence type="ECO:0000256" key="2">
    <source>
        <dbReference type="ARBA" id="ARBA00012438"/>
    </source>
</evidence>
<dbReference type="Gene3D" id="3.30.565.10">
    <property type="entry name" value="Histidine kinase-like ATPase, C-terminal domain"/>
    <property type="match status" value="1"/>
</dbReference>
<dbReference type="CDD" id="cd00082">
    <property type="entry name" value="HisKA"/>
    <property type="match status" value="1"/>
</dbReference>
<dbReference type="PROSITE" id="PS50112">
    <property type="entry name" value="PAS"/>
    <property type="match status" value="1"/>
</dbReference>
<dbReference type="NCBIfam" id="TIGR00229">
    <property type="entry name" value="sensory_box"/>
    <property type="match status" value="2"/>
</dbReference>
<dbReference type="Pfam" id="PF00512">
    <property type="entry name" value="HisKA"/>
    <property type="match status" value="1"/>
</dbReference>
<dbReference type="InterPro" id="IPR052162">
    <property type="entry name" value="Sensor_kinase/Photoreceptor"/>
</dbReference>
<reference evidence="10 11" key="1">
    <citation type="submission" date="2020-08" db="EMBL/GenBank/DDBJ databases">
        <title>Genome sequence of Sphingomonas daechungensis KACC 18115T.</title>
        <authorList>
            <person name="Hyun D.-W."/>
            <person name="Bae J.-W."/>
        </authorList>
    </citation>
    <scope>NUCLEOTIDE SEQUENCE [LARGE SCALE GENOMIC DNA]</scope>
    <source>
        <strain evidence="10 11">KACC 18115</strain>
    </source>
</reference>
<accession>A0ABX6T189</accession>
<dbReference type="SUPFAM" id="SSF55874">
    <property type="entry name" value="ATPase domain of HSP90 chaperone/DNA topoisomerase II/histidine kinase"/>
    <property type="match status" value="1"/>
</dbReference>
<feature type="domain" description="Histidine kinase" evidence="7">
    <location>
        <begin position="346"/>
        <end position="481"/>
    </location>
</feature>
<proteinExistence type="predicted"/>
<dbReference type="CDD" id="cd00130">
    <property type="entry name" value="PAS"/>
    <property type="match status" value="2"/>
</dbReference>
<dbReference type="InterPro" id="IPR001610">
    <property type="entry name" value="PAC"/>
</dbReference>
<dbReference type="InterPro" id="IPR036890">
    <property type="entry name" value="HATPase_C_sf"/>
</dbReference>
<dbReference type="PROSITE" id="PS50113">
    <property type="entry name" value="PAC"/>
    <property type="match status" value="3"/>
</dbReference>
<dbReference type="InterPro" id="IPR013655">
    <property type="entry name" value="PAS_fold_3"/>
</dbReference>
<evidence type="ECO:0000259" key="7">
    <source>
        <dbReference type="PROSITE" id="PS50109"/>
    </source>
</evidence>
<sequence length="481" mass="54514">MPHVAEQFGRSMASGTPYDIEQRLRRHDGEYRWFGNRGLPLRDERGEILAWHVLLTDVHDRKIAEAALAARERNLRLIIDTVPAMAWSARADGTANFFNKQYLEFVGRSHDDLADWQWTSLVHPDDLETIGTTWAACRDTGSGAEVEARLLRHDGVYRWFRFQTRPLRDEQGKVVQWYGINTDIEDRKRAEEELAERERNLREAHEHLNQAQRLTHTGSFRTDVLTDAHIQSDELYRILGCAPAKLREFRDHVHPADLDLFDEGFARAMADRSAFDETFRFIRPDGEIVYLHAVAHFLNEPDDRPVVMGSIQDISERKKIGDALDELRSELAHVTRAMSLGELTASIAHEVNQPLTGIITNASICIRLLSADPPDIAGAINTAQRSLRDGNRASEVIKRLRGLFSRQEFTLEAIDLNEAAREVVALCTTELQRRRISLSTEFAPDLPQVPGDRVQLQQVILNLCLNAADAIGDPDDRPGGS</sequence>
<keyword evidence="6" id="KW-0175">Coiled coil</keyword>
<dbReference type="SUPFAM" id="SSF55785">
    <property type="entry name" value="PYP-like sensor domain (PAS domain)"/>
    <property type="match status" value="3"/>
</dbReference>
<evidence type="ECO:0000256" key="5">
    <source>
        <dbReference type="ARBA" id="ARBA00022777"/>
    </source>
</evidence>
<dbReference type="Gene3D" id="3.30.450.20">
    <property type="entry name" value="PAS domain"/>
    <property type="match status" value="3"/>
</dbReference>
<gene>
    <name evidence="10" type="ORF">H9L15_14765</name>
</gene>
<dbReference type="Gene3D" id="1.10.287.130">
    <property type="match status" value="1"/>
</dbReference>
<name>A0ABX6T189_9SPHN</name>
<feature type="domain" description="PAC" evidence="9">
    <location>
        <begin position="18"/>
        <end position="70"/>
    </location>
</feature>
<keyword evidence="3" id="KW-0597">Phosphoprotein</keyword>
<dbReference type="EC" id="2.7.13.3" evidence="2"/>
<dbReference type="RefSeq" id="WP_187714599.1">
    <property type="nucleotide sequence ID" value="NZ_CP060780.1"/>
</dbReference>
<keyword evidence="4" id="KW-0808">Transferase</keyword>
<evidence type="ECO:0000313" key="11">
    <source>
        <dbReference type="Proteomes" id="UP000516134"/>
    </source>
</evidence>
<feature type="domain" description="PAC" evidence="9">
    <location>
        <begin position="275"/>
        <end position="326"/>
    </location>
</feature>
<feature type="domain" description="PAC" evidence="9">
    <location>
        <begin position="144"/>
        <end position="196"/>
    </location>
</feature>
<protein>
    <recommendedName>
        <fullName evidence="2">histidine kinase</fullName>
        <ecNumber evidence="2">2.7.13.3</ecNumber>
    </recommendedName>
</protein>
<feature type="domain" description="PAS" evidence="8">
    <location>
        <begin position="71"/>
        <end position="130"/>
    </location>
</feature>
<dbReference type="SMART" id="SM00091">
    <property type="entry name" value="PAS"/>
    <property type="match status" value="2"/>
</dbReference>
<organism evidence="10 11">
    <name type="scientific">Sphingomonas daechungensis</name>
    <dbReference type="NCBI Taxonomy" id="1176646"/>
    <lineage>
        <taxon>Bacteria</taxon>
        <taxon>Pseudomonadati</taxon>
        <taxon>Pseudomonadota</taxon>
        <taxon>Alphaproteobacteria</taxon>
        <taxon>Sphingomonadales</taxon>
        <taxon>Sphingomonadaceae</taxon>
        <taxon>Sphingomonas</taxon>
    </lineage>
</organism>
<dbReference type="InterPro" id="IPR000700">
    <property type="entry name" value="PAS-assoc_C"/>
</dbReference>
<dbReference type="PANTHER" id="PTHR43304:SF1">
    <property type="entry name" value="PAC DOMAIN-CONTAINING PROTEIN"/>
    <property type="match status" value="1"/>
</dbReference>
<dbReference type="SMART" id="SM00388">
    <property type="entry name" value="HisKA"/>
    <property type="match status" value="1"/>
</dbReference>
<dbReference type="Proteomes" id="UP000516134">
    <property type="component" value="Chromosome"/>
</dbReference>
<dbReference type="InterPro" id="IPR000014">
    <property type="entry name" value="PAS"/>
</dbReference>
<dbReference type="InterPro" id="IPR036097">
    <property type="entry name" value="HisK_dim/P_sf"/>
</dbReference>
<dbReference type="PANTHER" id="PTHR43304">
    <property type="entry name" value="PHYTOCHROME-LIKE PROTEIN CPH1"/>
    <property type="match status" value="1"/>
</dbReference>
<evidence type="ECO:0000256" key="1">
    <source>
        <dbReference type="ARBA" id="ARBA00000085"/>
    </source>
</evidence>
<dbReference type="InterPro" id="IPR035965">
    <property type="entry name" value="PAS-like_dom_sf"/>
</dbReference>
<dbReference type="Gene3D" id="2.10.70.100">
    <property type="match status" value="1"/>
</dbReference>
<dbReference type="InterPro" id="IPR003661">
    <property type="entry name" value="HisK_dim/P_dom"/>
</dbReference>